<dbReference type="AlphaFoldDB" id="A0A6D2HUK9"/>
<keyword evidence="4 7" id="KW-1133">Transmembrane helix</keyword>
<comment type="caution">
    <text evidence="8">The sequence shown here is derived from an EMBL/GenBank/DDBJ whole genome shotgun (WGS) entry which is preliminary data.</text>
</comment>
<dbReference type="GO" id="GO:0006621">
    <property type="term" value="P:protein retention in ER lumen"/>
    <property type="evidence" value="ECO:0007669"/>
    <property type="project" value="TreeGrafter"/>
</dbReference>
<name>A0A6D2HUK9_9BRAS</name>
<feature type="transmembrane region" description="Helical" evidence="7">
    <location>
        <begin position="62"/>
        <end position="85"/>
    </location>
</feature>
<dbReference type="Pfam" id="PF03248">
    <property type="entry name" value="Rer1"/>
    <property type="match status" value="1"/>
</dbReference>
<feature type="transmembrane region" description="Helical" evidence="7">
    <location>
        <begin position="147"/>
        <end position="164"/>
    </location>
</feature>
<keyword evidence="9" id="KW-1185">Reference proteome</keyword>
<feature type="transmembrane region" description="Helical" evidence="7">
    <location>
        <begin position="38"/>
        <end position="56"/>
    </location>
</feature>
<dbReference type="InterPro" id="IPR004932">
    <property type="entry name" value="Rer1"/>
</dbReference>
<comment type="function">
    <text evidence="6">Involved in the retrieval of endoplasmic reticulum membrane proteins from the early Golgi compartment.</text>
</comment>
<accession>A0A6D2HUK9</accession>
<evidence type="ECO:0000313" key="9">
    <source>
        <dbReference type="Proteomes" id="UP000467841"/>
    </source>
</evidence>
<dbReference type="PANTHER" id="PTHR10743:SF17">
    <property type="entry name" value="PROTEIN RER1A"/>
    <property type="match status" value="1"/>
</dbReference>
<dbReference type="GO" id="GO:0006890">
    <property type="term" value="P:retrograde vesicle-mediated transport, Golgi to endoplasmic reticulum"/>
    <property type="evidence" value="ECO:0007669"/>
    <property type="project" value="TreeGrafter"/>
</dbReference>
<evidence type="ECO:0000256" key="1">
    <source>
        <dbReference type="ARBA" id="ARBA00004141"/>
    </source>
</evidence>
<evidence type="ECO:0000256" key="3">
    <source>
        <dbReference type="ARBA" id="ARBA00022692"/>
    </source>
</evidence>
<evidence type="ECO:0000313" key="8">
    <source>
        <dbReference type="EMBL" id="CAA7020625.1"/>
    </source>
</evidence>
<dbReference type="EMBL" id="CACVBM020000555">
    <property type="protein sequence ID" value="CAA7020625.1"/>
    <property type="molecule type" value="Genomic_DNA"/>
</dbReference>
<keyword evidence="5 6" id="KW-0472">Membrane</keyword>
<dbReference type="GO" id="GO:0005783">
    <property type="term" value="C:endoplasmic reticulum"/>
    <property type="evidence" value="ECO:0007669"/>
    <property type="project" value="GOC"/>
</dbReference>
<feature type="transmembrane region" description="Helical" evidence="7">
    <location>
        <begin position="121"/>
        <end position="141"/>
    </location>
</feature>
<gene>
    <name evidence="8" type="ORF">MERR_LOCUS7860</name>
</gene>
<dbReference type="PIRSF" id="PIRSF016013">
    <property type="entry name" value="AtER_Rer1p"/>
    <property type="match status" value="1"/>
</dbReference>
<sequence length="194" mass="22517">MEGSGGGSGSVATHVKQRTHEAWRICQGYTDKTRPHPTYRWIGTLVVVLIYCLRIYYLKGFYYITCLLGVYLVILFVDFVTPLYLPDDDDDDDEDSDGPTLPIRASDEFKPFIRFLPEFKFWYSTTNAICIAFLITFFSVFNVPVNNWPFLLVIDWVACFLILMNKPVAHMQKYNYSPWNFGKKVDSIALNYDL</sequence>
<evidence type="ECO:0000256" key="5">
    <source>
        <dbReference type="ARBA" id="ARBA00023136"/>
    </source>
</evidence>
<dbReference type="OrthoDB" id="448250at2759"/>
<evidence type="ECO:0000256" key="4">
    <source>
        <dbReference type="ARBA" id="ARBA00022989"/>
    </source>
</evidence>
<protein>
    <recommendedName>
        <fullName evidence="6">Protein RER1</fullName>
    </recommendedName>
</protein>
<evidence type="ECO:0000256" key="6">
    <source>
        <dbReference type="PIRNR" id="PIRNR016013"/>
    </source>
</evidence>
<comment type="similarity">
    <text evidence="2 6">Belongs to the RER1 family.</text>
</comment>
<organism evidence="8 9">
    <name type="scientific">Microthlaspi erraticum</name>
    <dbReference type="NCBI Taxonomy" id="1685480"/>
    <lineage>
        <taxon>Eukaryota</taxon>
        <taxon>Viridiplantae</taxon>
        <taxon>Streptophyta</taxon>
        <taxon>Embryophyta</taxon>
        <taxon>Tracheophyta</taxon>
        <taxon>Spermatophyta</taxon>
        <taxon>Magnoliopsida</taxon>
        <taxon>eudicotyledons</taxon>
        <taxon>Gunneridae</taxon>
        <taxon>Pentapetalae</taxon>
        <taxon>rosids</taxon>
        <taxon>malvids</taxon>
        <taxon>Brassicales</taxon>
        <taxon>Brassicaceae</taxon>
        <taxon>Coluteocarpeae</taxon>
        <taxon>Microthlaspi</taxon>
    </lineage>
</organism>
<proteinExistence type="inferred from homology"/>
<comment type="subcellular location">
    <subcellularLocation>
        <location evidence="1">Membrane</location>
        <topology evidence="1">Multi-pass membrane protein</topology>
    </subcellularLocation>
</comment>
<evidence type="ECO:0000256" key="2">
    <source>
        <dbReference type="ARBA" id="ARBA00006070"/>
    </source>
</evidence>
<evidence type="ECO:0000256" key="7">
    <source>
        <dbReference type="SAM" id="Phobius"/>
    </source>
</evidence>
<dbReference type="GO" id="GO:0000139">
    <property type="term" value="C:Golgi membrane"/>
    <property type="evidence" value="ECO:0007669"/>
    <property type="project" value="TreeGrafter"/>
</dbReference>
<dbReference type="PANTHER" id="PTHR10743">
    <property type="entry name" value="PROTEIN RER1"/>
    <property type="match status" value="1"/>
</dbReference>
<keyword evidence="3 7" id="KW-0812">Transmembrane</keyword>
<dbReference type="Proteomes" id="UP000467841">
    <property type="component" value="Unassembled WGS sequence"/>
</dbReference>
<reference evidence="8" key="1">
    <citation type="submission" date="2020-01" db="EMBL/GenBank/DDBJ databases">
        <authorList>
            <person name="Mishra B."/>
        </authorList>
    </citation>
    <scope>NUCLEOTIDE SEQUENCE [LARGE SCALE GENOMIC DNA]</scope>
</reference>